<dbReference type="InterPro" id="IPR034122">
    <property type="entry name" value="Retropepsin-like_bacterial"/>
</dbReference>
<feature type="signal peptide" evidence="4">
    <location>
        <begin position="1"/>
        <end position="20"/>
    </location>
</feature>
<dbReference type="InterPro" id="IPR019734">
    <property type="entry name" value="TPR_rpt"/>
</dbReference>
<feature type="chain" id="PRO_5003715944" evidence="4">
    <location>
        <begin position="21"/>
        <end position="685"/>
    </location>
</feature>
<feature type="repeat" description="TPR" evidence="3">
    <location>
        <begin position="100"/>
        <end position="133"/>
    </location>
</feature>
<dbReference type="HOGENOM" id="CLU_025613_0_0_10"/>
<dbReference type="InterPro" id="IPR021109">
    <property type="entry name" value="Peptidase_aspartic_dom_sf"/>
</dbReference>
<dbReference type="Proteomes" id="UP000005974">
    <property type="component" value="Unassembled WGS sequence"/>
</dbReference>
<dbReference type="InterPro" id="IPR011990">
    <property type="entry name" value="TPR-like_helical_dom_sf"/>
</dbReference>
<dbReference type="EMBL" id="AGXJ01000003">
    <property type="protein sequence ID" value="EIY40525.1"/>
    <property type="molecule type" value="Genomic_DNA"/>
</dbReference>
<dbReference type="AlphaFoldDB" id="I8WPI6"/>
<feature type="repeat" description="TPR" evidence="3">
    <location>
        <begin position="27"/>
        <end position="60"/>
    </location>
</feature>
<evidence type="ECO:0000259" key="5">
    <source>
        <dbReference type="Pfam" id="PF22316"/>
    </source>
</evidence>
<dbReference type="GO" id="GO:0006508">
    <property type="term" value="P:proteolysis"/>
    <property type="evidence" value="ECO:0007669"/>
    <property type="project" value="UniProtKB-KW"/>
</dbReference>
<dbReference type="CDD" id="cd05483">
    <property type="entry name" value="retropepsin_like_bacteria"/>
    <property type="match status" value="1"/>
</dbReference>
<dbReference type="GO" id="GO:0046813">
    <property type="term" value="P:receptor-mediated virion attachment to host cell"/>
    <property type="evidence" value="ECO:0007669"/>
    <property type="project" value="TreeGrafter"/>
</dbReference>
<dbReference type="Pfam" id="PF22316">
    <property type="entry name" value="ABhydrolase-like_N"/>
    <property type="match status" value="1"/>
</dbReference>
<dbReference type="RefSeq" id="WP_007850473.1">
    <property type="nucleotide sequence ID" value="NZ_JH724132.1"/>
</dbReference>
<dbReference type="PANTHER" id="PTHR44858:SF1">
    <property type="entry name" value="UDP-N-ACETYLGLUCOSAMINE--PEPTIDE N-ACETYLGLUCOSAMINYLTRANSFERASE SPINDLY-RELATED"/>
    <property type="match status" value="1"/>
</dbReference>
<feature type="domain" description="BCE-2095-like N-terminal" evidence="5">
    <location>
        <begin position="451"/>
        <end position="533"/>
    </location>
</feature>
<keyword evidence="7" id="KW-1185">Reference proteome</keyword>
<dbReference type="PANTHER" id="PTHR44858">
    <property type="entry name" value="TETRATRICOPEPTIDE REPEAT PROTEIN 6"/>
    <property type="match status" value="1"/>
</dbReference>
<gene>
    <name evidence="6" type="ORF">HMPREF1064_00107</name>
</gene>
<feature type="repeat" description="TPR" evidence="3">
    <location>
        <begin position="202"/>
        <end position="235"/>
    </location>
</feature>
<keyword evidence="6" id="KW-0645">Protease</keyword>
<dbReference type="SUPFAM" id="SSF48452">
    <property type="entry name" value="TPR-like"/>
    <property type="match status" value="3"/>
</dbReference>
<comment type="caution">
    <text evidence="6">The sequence shown here is derived from an EMBL/GenBank/DDBJ whole genome shotgun (WGS) entry which is preliminary data.</text>
</comment>
<dbReference type="GO" id="GO:0009279">
    <property type="term" value="C:cell outer membrane"/>
    <property type="evidence" value="ECO:0007669"/>
    <property type="project" value="TreeGrafter"/>
</dbReference>
<protein>
    <submittedName>
        <fullName evidence="6">TIGR02281 family clan AA aspartic protease</fullName>
    </submittedName>
</protein>
<dbReference type="Pfam" id="PF13181">
    <property type="entry name" value="TPR_8"/>
    <property type="match status" value="3"/>
</dbReference>
<feature type="repeat" description="TPR" evidence="3">
    <location>
        <begin position="134"/>
        <end position="167"/>
    </location>
</feature>
<dbReference type="Gene3D" id="2.40.70.10">
    <property type="entry name" value="Acid Proteases"/>
    <property type="match status" value="1"/>
</dbReference>
<accession>I8WPI6</accession>
<organism evidence="6 7">
    <name type="scientific">Phocaeicola dorei CL02T12C06</name>
    <dbReference type="NCBI Taxonomy" id="997876"/>
    <lineage>
        <taxon>Bacteria</taxon>
        <taxon>Pseudomonadati</taxon>
        <taxon>Bacteroidota</taxon>
        <taxon>Bacteroidia</taxon>
        <taxon>Bacteroidales</taxon>
        <taxon>Bacteroidaceae</taxon>
        <taxon>Phocaeicola</taxon>
    </lineage>
</organism>
<dbReference type="NCBIfam" id="NF047558">
    <property type="entry name" value="TPR_END_plus"/>
    <property type="match status" value="1"/>
</dbReference>
<dbReference type="SUPFAM" id="SSF50630">
    <property type="entry name" value="Acid proteases"/>
    <property type="match status" value="1"/>
</dbReference>
<evidence type="ECO:0000313" key="7">
    <source>
        <dbReference type="Proteomes" id="UP000005974"/>
    </source>
</evidence>
<name>I8WPI6_9BACT</name>
<dbReference type="Pfam" id="PF13975">
    <property type="entry name" value="gag-asp_proteas"/>
    <property type="match status" value="1"/>
</dbReference>
<proteinExistence type="predicted"/>
<evidence type="ECO:0000313" key="6">
    <source>
        <dbReference type="EMBL" id="EIY40525.1"/>
    </source>
</evidence>
<dbReference type="GO" id="GO:0008233">
    <property type="term" value="F:peptidase activity"/>
    <property type="evidence" value="ECO:0007669"/>
    <property type="project" value="UniProtKB-KW"/>
</dbReference>
<evidence type="ECO:0000256" key="2">
    <source>
        <dbReference type="ARBA" id="ARBA00022803"/>
    </source>
</evidence>
<evidence type="ECO:0000256" key="3">
    <source>
        <dbReference type="PROSITE-ProRule" id="PRU00339"/>
    </source>
</evidence>
<sequence length="685" mass="77843">MKRIIITLFVVIGMTCSISAQNIKRPDSYNYNRGVEAIQNNNAEEALEYLNKELEDNPNNGYALAWIATVRNYQEEYGRALTAVDLAIKHIPKKDKQYRAFAYIVRAEVYVGLGENEKALVDFTSAIKETPDAADVYEKRANLYYYMDKYDLADKDYQKIISIDPGSVMGYMGIGRNANAEKRYNDAIEQFNYVTRLASDYSSGYSFRAESYFGLQQYDKAIDDVIKALDIDGDNKAFHLMQQVADSAMIPLVAKLKVQSAKNPNNEYWLYCLGIVHERTDAYKKAIEYYTSCYNKDASDVVAYRISQCHSEMGNFSLALDHIDNAIALDSTDFDYVMEKADLLYESGNTKDAIVESGKYINHYPDYFGGYYRRGWFKDNSNDTDGAIEDYTMAIVLQPDYAYAYLGRGDMYILKGDKKSAEADYRKVIELDTIPSNSSCAQYAYWGLGQKEKAIEFMDKVIANDSDNAGNYYDAACLHSRMGELEKAIEFMRTALEKGYRRFAHLEMDDDLNPIRELPEFKEMIAQYKKRFESEIEGKTQDTSLYEEKTVEIPFTKEDGVCKVKCAINNLSLYFVFDTGASDVSLSSVEATFMMKNGYLKPTDVIGKQNYMMANGEVSAGTVVNLRNVNFGGLDLDNVRASVVHNQKAPLLLGQSILNRLGNIKIDNANRVLKITYKKKVEENK</sequence>
<dbReference type="SMART" id="SM00028">
    <property type="entry name" value="TPR"/>
    <property type="match status" value="10"/>
</dbReference>
<evidence type="ECO:0000256" key="4">
    <source>
        <dbReference type="SAM" id="SignalP"/>
    </source>
</evidence>
<dbReference type="OrthoDB" id="947490at2"/>
<dbReference type="PATRIC" id="fig|997876.3.peg.108"/>
<reference evidence="6 7" key="1">
    <citation type="submission" date="2012-02" db="EMBL/GenBank/DDBJ databases">
        <title>The Genome Sequence of Bacteroides dorei CL02T12C06.</title>
        <authorList>
            <consortium name="The Broad Institute Genome Sequencing Platform"/>
            <person name="Earl A."/>
            <person name="Ward D."/>
            <person name="Feldgarden M."/>
            <person name="Gevers D."/>
            <person name="Zitomersky N.L."/>
            <person name="Coyne M.J."/>
            <person name="Comstock L.E."/>
            <person name="Young S.K."/>
            <person name="Zeng Q."/>
            <person name="Gargeya S."/>
            <person name="Fitzgerald M."/>
            <person name="Haas B."/>
            <person name="Abouelleil A."/>
            <person name="Alvarado L."/>
            <person name="Arachchi H.M."/>
            <person name="Berlin A."/>
            <person name="Chapman S.B."/>
            <person name="Gearin G."/>
            <person name="Goldberg J."/>
            <person name="Griggs A."/>
            <person name="Gujja S."/>
            <person name="Hansen M."/>
            <person name="Heiman D."/>
            <person name="Howarth C."/>
            <person name="Larimer J."/>
            <person name="Lui A."/>
            <person name="MacDonald P.J.P."/>
            <person name="McCowen C."/>
            <person name="Montmayeur A."/>
            <person name="Murphy C."/>
            <person name="Neiman D."/>
            <person name="Pearson M."/>
            <person name="Priest M."/>
            <person name="Roberts A."/>
            <person name="Saif S."/>
            <person name="Shea T."/>
            <person name="Sisk P."/>
            <person name="Stolte C."/>
            <person name="Sykes S."/>
            <person name="Wortman J."/>
            <person name="Nusbaum C."/>
            <person name="Birren B."/>
        </authorList>
    </citation>
    <scope>NUCLEOTIDE SEQUENCE [LARGE SCALE GENOMIC DNA]</scope>
    <source>
        <strain evidence="6 7">CL02T12C06</strain>
    </source>
</reference>
<dbReference type="InterPro" id="IPR050498">
    <property type="entry name" value="Ycf3"/>
</dbReference>
<keyword evidence="1" id="KW-0677">Repeat</keyword>
<keyword evidence="2 3" id="KW-0802">TPR repeat</keyword>
<keyword evidence="6" id="KW-0378">Hydrolase</keyword>
<feature type="repeat" description="TPR" evidence="3">
    <location>
        <begin position="402"/>
        <end position="435"/>
    </location>
</feature>
<keyword evidence="4" id="KW-0732">Signal</keyword>
<evidence type="ECO:0000256" key="1">
    <source>
        <dbReference type="ARBA" id="ARBA00022737"/>
    </source>
</evidence>
<dbReference type="InterPro" id="IPR054527">
    <property type="entry name" value="BCE_2095-like_N"/>
</dbReference>
<dbReference type="PROSITE" id="PS50005">
    <property type="entry name" value="TPR"/>
    <property type="match status" value="5"/>
</dbReference>
<dbReference type="Gene3D" id="1.25.40.10">
    <property type="entry name" value="Tetratricopeptide repeat domain"/>
    <property type="match status" value="5"/>
</dbReference>